<gene>
    <name evidence="1" type="ORF">SAMN05444401_0652</name>
</gene>
<keyword evidence="2" id="KW-1185">Reference proteome</keyword>
<proteinExistence type="predicted"/>
<dbReference type="OrthoDB" id="1930532at2"/>
<dbReference type="STRING" id="1121298.SAMN05444401_0652"/>
<dbReference type="RefSeq" id="WP_073003768.1">
    <property type="nucleotide sequence ID" value="NZ_FQZO01000001.1"/>
</dbReference>
<organism evidence="1 2">
    <name type="scientific">Clostridium amylolyticum</name>
    <dbReference type="NCBI Taxonomy" id="1121298"/>
    <lineage>
        <taxon>Bacteria</taxon>
        <taxon>Bacillati</taxon>
        <taxon>Bacillota</taxon>
        <taxon>Clostridia</taxon>
        <taxon>Eubacteriales</taxon>
        <taxon>Clostridiaceae</taxon>
        <taxon>Clostridium</taxon>
    </lineage>
</organism>
<reference evidence="1 2" key="1">
    <citation type="submission" date="2016-11" db="EMBL/GenBank/DDBJ databases">
        <authorList>
            <person name="Jaros S."/>
            <person name="Januszkiewicz K."/>
            <person name="Wedrychowicz H."/>
        </authorList>
    </citation>
    <scope>NUCLEOTIDE SEQUENCE [LARGE SCALE GENOMIC DNA]</scope>
    <source>
        <strain evidence="1 2">DSM 21864</strain>
    </source>
</reference>
<evidence type="ECO:0000313" key="1">
    <source>
        <dbReference type="EMBL" id="SHI44487.1"/>
    </source>
</evidence>
<dbReference type="Proteomes" id="UP000184080">
    <property type="component" value="Unassembled WGS sequence"/>
</dbReference>
<protein>
    <submittedName>
        <fullName evidence="1">Uncharacterized protein</fullName>
    </submittedName>
</protein>
<dbReference type="EMBL" id="FQZO01000001">
    <property type="protein sequence ID" value="SHI44487.1"/>
    <property type="molecule type" value="Genomic_DNA"/>
</dbReference>
<evidence type="ECO:0000313" key="2">
    <source>
        <dbReference type="Proteomes" id="UP000184080"/>
    </source>
</evidence>
<sequence length="99" mass="12188">MLTDNENRYIEIIEFICSYNQISKEQLITLLKYRDNKYLLFLIFKKYRCTDKNVILKILNLKSKQSINLNFKKAEERFFINKEFREKYFTIEEKISTII</sequence>
<dbReference type="AlphaFoldDB" id="A0A1M6B754"/>
<name>A0A1M6B754_9CLOT</name>
<accession>A0A1M6B754</accession>